<dbReference type="AlphaFoldDB" id="A0A7X0AUL1"/>
<dbReference type="RefSeq" id="WP_184797802.1">
    <property type="nucleotide sequence ID" value="NZ_JACIIZ010000002.1"/>
</dbReference>
<dbReference type="PANTHER" id="PTHR43362">
    <property type="entry name" value="MANNITOL DEHYDROGENASE DSF1-RELATED"/>
    <property type="match status" value="1"/>
</dbReference>
<name>A0A7X0AUL1_9PROT</name>
<keyword evidence="1 4" id="KW-0560">Oxidoreductase</keyword>
<sequence length="498" mass="53016">MTAPLSDASLSVATLPTLPPSVARPGYDRAACGIGIVHFGPGAFHRAHQAVYTDDALALAAHDPDQRDWAISAVSLKSPGVRDALVPQDGLYTLVTLDRAIGHRVIGSIREVLCAPEAPGQVLARLAAPATRIVTITVTEKGYCLTSAGDLDTAHPDIAHDLAHPEAPVSVIGYIVAGLRRRRAAGLPPYTVISCDNMTDNGRRLGRATTQYATAIDADLGAWVGDHVTFPSTMVDSITPATDDALRQRVRDATGLADAWPIQREAFTQWVIEDRFCNGRPAWDRAGVILTNDVGAFGRAKLRLLNGPHSALAYLGSLAGVETVADAMTTPELAGFLERLMLRDVLPTVTPPQGYDLALYAQQILERFRNPAIRHLLAQIAWDGSQKLPYRLFGVIEDLLAQGLSITRPALVVAGWMHFVRRRALDGAGLTDPLATTLLDIGGRCDGTAADVDRFLALTAIFTGPLATDARFRAAISDAYARLGDGGRAATLAAIAAV</sequence>
<feature type="domain" description="Mannitol dehydrogenase N-terminal" evidence="2">
    <location>
        <begin position="35"/>
        <end position="284"/>
    </location>
</feature>
<evidence type="ECO:0000256" key="1">
    <source>
        <dbReference type="ARBA" id="ARBA00023002"/>
    </source>
</evidence>
<dbReference type="InterPro" id="IPR036291">
    <property type="entry name" value="NAD(P)-bd_dom_sf"/>
</dbReference>
<dbReference type="PANTHER" id="PTHR43362:SF1">
    <property type="entry name" value="MANNITOL DEHYDROGENASE 2-RELATED"/>
    <property type="match status" value="1"/>
</dbReference>
<feature type="domain" description="Mannitol dehydrogenase C-terminal" evidence="3">
    <location>
        <begin position="293"/>
        <end position="482"/>
    </location>
</feature>
<dbReference type="SUPFAM" id="SSF48179">
    <property type="entry name" value="6-phosphogluconate dehydrogenase C-terminal domain-like"/>
    <property type="match status" value="1"/>
</dbReference>
<dbReference type="GO" id="GO:0008866">
    <property type="term" value="F:fructuronate reductase activity"/>
    <property type="evidence" value="ECO:0007669"/>
    <property type="project" value="UniProtKB-EC"/>
</dbReference>
<dbReference type="InterPro" id="IPR013328">
    <property type="entry name" value="6PGD_dom2"/>
</dbReference>
<reference evidence="4 5" key="1">
    <citation type="submission" date="2020-08" db="EMBL/GenBank/DDBJ databases">
        <title>Genomic Encyclopedia of Type Strains, Phase IV (KMG-IV): sequencing the most valuable type-strain genomes for metagenomic binning, comparative biology and taxonomic classification.</title>
        <authorList>
            <person name="Goeker M."/>
        </authorList>
    </citation>
    <scope>NUCLEOTIDE SEQUENCE [LARGE SCALE GENOMIC DNA]</scope>
    <source>
        <strain evidence="4 5">DSM 22198</strain>
    </source>
</reference>
<comment type="caution">
    <text evidence="4">The sequence shown here is derived from an EMBL/GenBank/DDBJ whole genome shotgun (WGS) entry which is preliminary data.</text>
</comment>
<dbReference type="InterPro" id="IPR013131">
    <property type="entry name" value="Mannitol_DH_N"/>
</dbReference>
<evidence type="ECO:0000313" key="5">
    <source>
        <dbReference type="Proteomes" id="UP000539175"/>
    </source>
</evidence>
<dbReference type="EC" id="1.1.1.57" evidence="4"/>
<dbReference type="Proteomes" id="UP000539175">
    <property type="component" value="Unassembled WGS sequence"/>
</dbReference>
<organism evidence="4 5">
    <name type="scientific">Nitrospirillum iridis</name>
    <dbReference type="NCBI Taxonomy" id="765888"/>
    <lineage>
        <taxon>Bacteria</taxon>
        <taxon>Pseudomonadati</taxon>
        <taxon>Pseudomonadota</taxon>
        <taxon>Alphaproteobacteria</taxon>
        <taxon>Rhodospirillales</taxon>
        <taxon>Azospirillaceae</taxon>
        <taxon>Nitrospirillum</taxon>
    </lineage>
</organism>
<dbReference type="PRINTS" id="PR00084">
    <property type="entry name" value="MTLDHDRGNASE"/>
</dbReference>
<evidence type="ECO:0000259" key="3">
    <source>
        <dbReference type="Pfam" id="PF08125"/>
    </source>
</evidence>
<evidence type="ECO:0000259" key="2">
    <source>
        <dbReference type="Pfam" id="PF01232"/>
    </source>
</evidence>
<protein>
    <submittedName>
        <fullName evidence="4">Fructuronate reductase</fullName>
        <ecNumber evidence="4">1.1.1.57</ecNumber>
    </submittedName>
</protein>
<gene>
    <name evidence="4" type="ORF">FHS74_000879</name>
</gene>
<dbReference type="Pfam" id="PF01232">
    <property type="entry name" value="Mannitol_dh"/>
    <property type="match status" value="1"/>
</dbReference>
<accession>A0A7X0AUL1</accession>
<dbReference type="InterPro" id="IPR000669">
    <property type="entry name" value="Mannitol_DH"/>
</dbReference>
<dbReference type="Gene3D" id="3.40.50.720">
    <property type="entry name" value="NAD(P)-binding Rossmann-like Domain"/>
    <property type="match status" value="1"/>
</dbReference>
<dbReference type="Gene3D" id="1.10.1040.10">
    <property type="entry name" value="N-(1-d-carboxylethyl)-l-norvaline Dehydrogenase, domain 2"/>
    <property type="match status" value="1"/>
</dbReference>
<dbReference type="InterPro" id="IPR008927">
    <property type="entry name" value="6-PGluconate_DH-like_C_sf"/>
</dbReference>
<dbReference type="InterPro" id="IPR050988">
    <property type="entry name" value="Mannitol_DH/Oxidoreductase"/>
</dbReference>
<dbReference type="SUPFAM" id="SSF51735">
    <property type="entry name" value="NAD(P)-binding Rossmann-fold domains"/>
    <property type="match status" value="1"/>
</dbReference>
<dbReference type="EMBL" id="JACIIZ010000002">
    <property type="protein sequence ID" value="MBB6250338.1"/>
    <property type="molecule type" value="Genomic_DNA"/>
</dbReference>
<keyword evidence="5" id="KW-1185">Reference proteome</keyword>
<dbReference type="Pfam" id="PF08125">
    <property type="entry name" value="Mannitol_dh_C"/>
    <property type="match status" value="1"/>
</dbReference>
<dbReference type="InterPro" id="IPR013118">
    <property type="entry name" value="Mannitol_DH_C"/>
</dbReference>
<evidence type="ECO:0000313" key="4">
    <source>
        <dbReference type="EMBL" id="MBB6250338.1"/>
    </source>
</evidence>
<proteinExistence type="predicted"/>